<dbReference type="Gene3D" id="3.10.490.10">
    <property type="entry name" value="Gamma-glutamyl cyclotransferase-like"/>
    <property type="match status" value="1"/>
</dbReference>
<reference evidence="5 6" key="1">
    <citation type="journal article" date="2024" name="BMC Genomics">
        <title>Genome assembly of redclaw crayfish (Cherax quadricarinatus) provides insights into its immune adaptation and hypoxia tolerance.</title>
        <authorList>
            <person name="Liu Z."/>
            <person name="Zheng J."/>
            <person name="Li H."/>
            <person name="Fang K."/>
            <person name="Wang S."/>
            <person name="He J."/>
            <person name="Zhou D."/>
            <person name="Weng S."/>
            <person name="Chi M."/>
            <person name="Gu Z."/>
            <person name="He J."/>
            <person name="Li F."/>
            <person name="Wang M."/>
        </authorList>
    </citation>
    <scope>NUCLEOTIDE SEQUENCE [LARGE SCALE GENOMIC DNA]</scope>
    <source>
        <strain evidence="5">ZL_2023a</strain>
    </source>
</reference>
<dbReference type="InterPro" id="IPR009288">
    <property type="entry name" value="AIG2-like_dom"/>
</dbReference>
<feature type="domain" description="Gamma-glutamylcyclotransferase AIG2-like" evidence="4">
    <location>
        <begin position="16"/>
        <end position="127"/>
    </location>
</feature>
<gene>
    <name evidence="5" type="ORF">OTU49_017033</name>
</gene>
<dbReference type="Proteomes" id="UP001445076">
    <property type="component" value="Unassembled WGS sequence"/>
</dbReference>
<comment type="similarity">
    <text evidence="1 3">Belongs to the gamma-glutamylcyclotransferase family.</text>
</comment>
<dbReference type="Pfam" id="PF06094">
    <property type="entry name" value="GGACT"/>
    <property type="match status" value="1"/>
</dbReference>
<name>A0AAW0XPH0_CHEQU</name>
<protein>
    <recommendedName>
        <fullName evidence="3">Gamma-glutamylcyclotransferase family protein</fullName>
    </recommendedName>
</protein>
<accession>A0AAW0XPH0</accession>
<evidence type="ECO:0000256" key="3">
    <source>
        <dbReference type="RuleBase" id="RU367036"/>
    </source>
</evidence>
<dbReference type="InterPro" id="IPR039126">
    <property type="entry name" value="GGACT"/>
</dbReference>
<dbReference type="PANTHER" id="PTHR12510">
    <property type="entry name" value="TROPONIN C-AKIN-1 PROTEIN"/>
    <property type="match status" value="1"/>
</dbReference>
<dbReference type="InterPro" id="IPR013024">
    <property type="entry name" value="GGCT-like"/>
</dbReference>
<keyword evidence="6" id="KW-1185">Reference proteome</keyword>
<dbReference type="InterPro" id="IPR036568">
    <property type="entry name" value="GGCT-like_sf"/>
</dbReference>
<dbReference type="GO" id="GO:0005829">
    <property type="term" value="C:cytosol"/>
    <property type="evidence" value="ECO:0007669"/>
    <property type="project" value="TreeGrafter"/>
</dbReference>
<evidence type="ECO:0000259" key="4">
    <source>
        <dbReference type="Pfam" id="PF06094"/>
    </source>
</evidence>
<dbReference type="AlphaFoldDB" id="A0AAW0XPH0"/>
<dbReference type="EMBL" id="JARKIK010000017">
    <property type="protein sequence ID" value="KAK8746473.1"/>
    <property type="molecule type" value="Genomic_DNA"/>
</dbReference>
<dbReference type="SUPFAM" id="SSF110857">
    <property type="entry name" value="Gamma-glutamyl cyclotransferase-like"/>
    <property type="match status" value="1"/>
</dbReference>
<proteinExistence type="inferred from homology"/>
<evidence type="ECO:0000256" key="2">
    <source>
        <dbReference type="PIRSR" id="PIRSR639126-1"/>
    </source>
</evidence>
<evidence type="ECO:0000256" key="1">
    <source>
        <dbReference type="ARBA" id="ARBA00008861"/>
    </source>
</evidence>
<evidence type="ECO:0000313" key="6">
    <source>
        <dbReference type="Proteomes" id="UP001445076"/>
    </source>
</evidence>
<sequence>WESDEAVSSIMIRHLVFVYGTLKRNEPNHHWLTNKENGEARLISKGTTQEKYPLVIGSRFNIPYVLAAPDIGENIEGEVYEVDNKMLSMLDMLEDHPEYYERKIKKICLKDSDEVIDCWIYLLFMYKQQMMELPFLKTYSSYGDHGKNYAVRESRGDVGREYWSDVKVMD</sequence>
<dbReference type="PANTHER" id="PTHR12510:SF4">
    <property type="entry name" value="GAMMA-GLUTAMYLAMINECYCLOTRANSFERASE"/>
    <property type="match status" value="1"/>
</dbReference>
<organism evidence="5 6">
    <name type="scientific">Cherax quadricarinatus</name>
    <name type="common">Australian red claw crayfish</name>
    <dbReference type="NCBI Taxonomy" id="27406"/>
    <lineage>
        <taxon>Eukaryota</taxon>
        <taxon>Metazoa</taxon>
        <taxon>Ecdysozoa</taxon>
        <taxon>Arthropoda</taxon>
        <taxon>Crustacea</taxon>
        <taxon>Multicrustacea</taxon>
        <taxon>Malacostraca</taxon>
        <taxon>Eumalacostraca</taxon>
        <taxon>Eucarida</taxon>
        <taxon>Decapoda</taxon>
        <taxon>Pleocyemata</taxon>
        <taxon>Astacidea</taxon>
        <taxon>Parastacoidea</taxon>
        <taxon>Parastacidae</taxon>
        <taxon>Cherax</taxon>
    </lineage>
</organism>
<comment type="caution">
    <text evidence="5">The sequence shown here is derived from an EMBL/GenBank/DDBJ whole genome shotgun (WGS) entry which is preliminary data.</text>
</comment>
<evidence type="ECO:0000313" key="5">
    <source>
        <dbReference type="EMBL" id="KAK8746473.1"/>
    </source>
</evidence>
<dbReference type="GO" id="GO:0061929">
    <property type="term" value="F:gamma-glutamylaminecyclotransferase activity"/>
    <property type="evidence" value="ECO:0007669"/>
    <property type="project" value="InterPro"/>
</dbReference>
<dbReference type="CDD" id="cd06661">
    <property type="entry name" value="GGCT_like"/>
    <property type="match status" value="1"/>
</dbReference>
<feature type="non-terminal residue" evidence="5">
    <location>
        <position position="1"/>
    </location>
</feature>
<feature type="active site" description="Proton acceptor" evidence="2">
    <location>
        <position position="94"/>
    </location>
</feature>